<evidence type="ECO:0000256" key="2">
    <source>
        <dbReference type="ARBA" id="ARBA00022771"/>
    </source>
</evidence>
<dbReference type="GO" id="GO:0006269">
    <property type="term" value="P:DNA replication, synthesis of primer"/>
    <property type="evidence" value="ECO:0007669"/>
    <property type="project" value="TreeGrafter"/>
</dbReference>
<dbReference type="AlphaFoldDB" id="A0A5J4PR29"/>
<dbReference type="InterPro" id="IPR050219">
    <property type="entry name" value="DnaG_primase"/>
</dbReference>
<keyword evidence="3" id="KW-0862">Zinc</keyword>
<dbReference type="Pfam" id="PF01807">
    <property type="entry name" value="Zn_ribbon_DnaG"/>
    <property type="match status" value="1"/>
</dbReference>
<name>A0A5J4PR29_9ZZZZ</name>
<dbReference type="GO" id="GO:0003677">
    <property type="term" value="F:DNA binding"/>
    <property type="evidence" value="ECO:0007669"/>
    <property type="project" value="InterPro"/>
</dbReference>
<dbReference type="Gene3D" id="3.90.580.10">
    <property type="entry name" value="Zinc finger, CHC2-type domain"/>
    <property type="match status" value="1"/>
</dbReference>
<keyword evidence="5" id="KW-0808">Transferase</keyword>
<evidence type="ECO:0000259" key="4">
    <source>
        <dbReference type="Pfam" id="PF01807"/>
    </source>
</evidence>
<protein>
    <submittedName>
        <fullName evidence="5">DNA primase</fullName>
        <ecNumber evidence="5">2.7.7.-</ecNumber>
    </submittedName>
</protein>
<dbReference type="PANTHER" id="PTHR30313:SF2">
    <property type="entry name" value="DNA PRIMASE"/>
    <property type="match status" value="1"/>
</dbReference>
<gene>
    <name evidence="5" type="ORF">EZS27_037744</name>
</gene>
<dbReference type="GO" id="GO:0005737">
    <property type="term" value="C:cytoplasm"/>
    <property type="evidence" value="ECO:0007669"/>
    <property type="project" value="TreeGrafter"/>
</dbReference>
<proteinExistence type="predicted"/>
<dbReference type="EMBL" id="SNRY01007119">
    <property type="protein sequence ID" value="KAA6311059.1"/>
    <property type="molecule type" value="Genomic_DNA"/>
</dbReference>
<evidence type="ECO:0000256" key="3">
    <source>
        <dbReference type="ARBA" id="ARBA00022833"/>
    </source>
</evidence>
<reference evidence="5" key="1">
    <citation type="submission" date="2019-03" db="EMBL/GenBank/DDBJ databases">
        <title>Single cell metagenomics reveals metabolic interactions within the superorganism composed of flagellate Streblomastix strix and complex community of Bacteroidetes bacteria on its surface.</title>
        <authorList>
            <person name="Treitli S.C."/>
            <person name="Kolisko M."/>
            <person name="Husnik F."/>
            <person name="Keeling P."/>
            <person name="Hampl V."/>
        </authorList>
    </citation>
    <scope>NUCLEOTIDE SEQUENCE</scope>
    <source>
        <strain evidence="5">STM</strain>
    </source>
</reference>
<dbReference type="GO" id="GO:0003899">
    <property type="term" value="F:DNA-directed RNA polymerase activity"/>
    <property type="evidence" value="ECO:0007669"/>
    <property type="project" value="InterPro"/>
</dbReference>
<dbReference type="GO" id="GO:0008270">
    <property type="term" value="F:zinc ion binding"/>
    <property type="evidence" value="ECO:0007669"/>
    <property type="project" value="UniProtKB-KW"/>
</dbReference>
<dbReference type="SUPFAM" id="SSF57783">
    <property type="entry name" value="Zinc beta-ribbon"/>
    <property type="match status" value="1"/>
</dbReference>
<dbReference type="PANTHER" id="PTHR30313">
    <property type="entry name" value="DNA PRIMASE"/>
    <property type="match status" value="1"/>
</dbReference>
<feature type="domain" description="Zinc finger CHC2-type" evidence="4">
    <location>
        <begin position="3"/>
        <end position="40"/>
    </location>
</feature>
<dbReference type="InterPro" id="IPR002694">
    <property type="entry name" value="Znf_CHC2"/>
</dbReference>
<keyword evidence="2" id="KW-0863">Zinc-finger</keyword>
<accession>A0A5J4PR29</accession>
<organism evidence="5">
    <name type="scientific">termite gut metagenome</name>
    <dbReference type="NCBI Taxonomy" id="433724"/>
    <lineage>
        <taxon>unclassified sequences</taxon>
        <taxon>metagenomes</taxon>
        <taxon>organismal metagenomes</taxon>
    </lineage>
</organism>
<evidence type="ECO:0000256" key="1">
    <source>
        <dbReference type="ARBA" id="ARBA00022723"/>
    </source>
</evidence>
<dbReference type="InterPro" id="IPR036977">
    <property type="entry name" value="DNA_primase_Znf_CHC2"/>
</dbReference>
<dbReference type="EC" id="2.7.7.-" evidence="5"/>
<keyword evidence="5" id="KW-0548">Nucleotidyltransferase</keyword>
<evidence type="ECO:0000313" key="5">
    <source>
        <dbReference type="EMBL" id="KAA6311059.1"/>
    </source>
</evidence>
<sequence>MIDQATINKILDAAQIVDVVSEFVTLRKRGVNYLGLCPFH</sequence>
<comment type="caution">
    <text evidence="5">The sequence shown here is derived from an EMBL/GenBank/DDBJ whole genome shotgun (WGS) entry which is preliminary data.</text>
</comment>
<feature type="non-terminal residue" evidence="5">
    <location>
        <position position="40"/>
    </location>
</feature>
<keyword evidence="1" id="KW-0479">Metal-binding</keyword>